<keyword evidence="2" id="KW-1185">Reference proteome</keyword>
<name>A0A182SAC8_9DIPT</name>
<evidence type="ECO:0000313" key="2">
    <source>
        <dbReference type="Proteomes" id="UP000075901"/>
    </source>
</evidence>
<dbReference type="EnsemblMetazoa" id="AMAM002828-RA">
    <property type="protein sequence ID" value="AMAM002828-PA"/>
    <property type="gene ID" value="AMAM002828"/>
</dbReference>
<proteinExistence type="predicted"/>
<reference evidence="2" key="1">
    <citation type="submission" date="2013-09" db="EMBL/GenBank/DDBJ databases">
        <title>The Genome Sequence of Anopheles maculatus species B.</title>
        <authorList>
            <consortium name="The Broad Institute Genomics Platform"/>
            <person name="Neafsey D.E."/>
            <person name="Besansky N."/>
            <person name="Howell P."/>
            <person name="Walton C."/>
            <person name="Young S.K."/>
            <person name="Zeng Q."/>
            <person name="Gargeya S."/>
            <person name="Fitzgerald M."/>
            <person name="Haas B."/>
            <person name="Abouelleil A."/>
            <person name="Allen A.W."/>
            <person name="Alvarado L."/>
            <person name="Arachchi H.M."/>
            <person name="Berlin A.M."/>
            <person name="Chapman S.B."/>
            <person name="Gainer-Dewar J."/>
            <person name="Goldberg J."/>
            <person name="Griggs A."/>
            <person name="Gujja S."/>
            <person name="Hansen M."/>
            <person name="Howarth C."/>
            <person name="Imamovic A."/>
            <person name="Ireland A."/>
            <person name="Larimer J."/>
            <person name="McCowan C."/>
            <person name="Murphy C."/>
            <person name="Pearson M."/>
            <person name="Poon T.W."/>
            <person name="Priest M."/>
            <person name="Roberts A."/>
            <person name="Saif S."/>
            <person name="Shea T."/>
            <person name="Sisk P."/>
            <person name="Sykes S."/>
            <person name="Wortman J."/>
            <person name="Nusbaum C."/>
            <person name="Birren B."/>
        </authorList>
    </citation>
    <scope>NUCLEOTIDE SEQUENCE [LARGE SCALE GENOMIC DNA]</scope>
    <source>
        <strain evidence="2">maculatus3</strain>
    </source>
</reference>
<dbReference type="AlphaFoldDB" id="A0A182SAC8"/>
<evidence type="ECO:0000313" key="1">
    <source>
        <dbReference type="EnsemblMetazoa" id="AMAM002828-PA"/>
    </source>
</evidence>
<organism evidence="1 2">
    <name type="scientific">Anopheles maculatus</name>
    <dbReference type="NCBI Taxonomy" id="74869"/>
    <lineage>
        <taxon>Eukaryota</taxon>
        <taxon>Metazoa</taxon>
        <taxon>Ecdysozoa</taxon>
        <taxon>Arthropoda</taxon>
        <taxon>Hexapoda</taxon>
        <taxon>Insecta</taxon>
        <taxon>Pterygota</taxon>
        <taxon>Neoptera</taxon>
        <taxon>Endopterygota</taxon>
        <taxon>Diptera</taxon>
        <taxon>Nematocera</taxon>
        <taxon>Culicoidea</taxon>
        <taxon>Culicidae</taxon>
        <taxon>Anophelinae</taxon>
        <taxon>Anopheles</taxon>
        <taxon>Anopheles maculatus group</taxon>
    </lineage>
</organism>
<dbReference type="VEuPathDB" id="VectorBase:AMAM002828"/>
<dbReference type="Proteomes" id="UP000075901">
    <property type="component" value="Unassembled WGS sequence"/>
</dbReference>
<accession>A0A182SAC8</accession>
<reference evidence="1" key="2">
    <citation type="submission" date="2020-05" db="UniProtKB">
        <authorList>
            <consortium name="EnsemblMetazoa"/>
        </authorList>
    </citation>
    <scope>IDENTIFICATION</scope>
    <source>
        <strain evidence="1">maculatus3</strain>
    </source>
</reference>
<protein>
    <submittedName>
        <fullName evidence="1">Uncharacterized protein</fullName>
    </submittedName>
</protein>
<sequence>MGKEVVVVVVAVPAPFPLATIAVVADGLISILDEQDDMVVEVEHDEEEEEIDDEEAIGAGWMVPLLLGACWRKAPAVVVDEEDDDGVSAKATVAVEEGEDEAVEQVDDGAEGMAVKIVLAWAGFMVAEARFANEIFERSVSVNC</sequence>